<dbReference type="FunFam" id="3.40.50.720:FF:000084">
    <property type="entry name" value="Short-chain dehydrogenase reductase"/>
    <property type="match status" value="1"/>
</dbReference>
<dbReference type="Gene3D" id="3.40.50.720">
    <property type="entry name" value="NAD(P)-binding Rossmann-like Domain"/>
    <property type="match status" value="1"/>
</dbReference>
<dbReference type="InterPro" id="IPR002347">
    <property type="entry name" value="SDR_fam"/>
</dbReference>
<dbReference type="PRINTS" id="PR00081">
    <property type="entry name" value="GDHRDH"/>
</dbReference>
<dbReference type="AlphaFoldDB" id="Q6SEY2"/>
<dbReference type="EMBL" id="AY458649">
    <property type="protein sequence ID" value="AAR38440.1"/>
    <property type="molecule type" value="Genomic_DNA"/>
</dbReference>
<dbReference type="InterPro" id="IPR020904">
    <property type="entry name" value="Sc_DH/Rdtase_CS"/>
</dbReference>
<proteinExistence type="inferred from homology"/>
<dbReference type="Pfam" id="PF13561">
    <property type="entry name" value="adh_short_C2"/>
    <property type="match status" value="1"/>
</dbReference>
<dbReference type="InterPro" id="IPR036291">
    <property type="entry name" value="NAD(P)-bd_dom_sf"/>
</dbReference>
<gene>
    <name evidence="2" type="ORF">MBMO_EBAC080-L028H02.105</name>
</gene>
<evidence type="ECO:0000313" key="2">
    <source>
        <dbReference type="EMBL" id="AAR38440.1"/>
    </source>
</evidence>
<reference evidence="2" key="2">
    <citation type="submission" date="2003-12" db="EMBL/GenBank/DDBJ databases">
        <title>Monterey Bay Coastal Ocean Microbial Observatory environmental clone sequencing.</title>
        <authorList>
            <person name="DeLong E.F."/>
        </authorList>
    </citation>
    <scope>NUCLEOTIDE SEQUENCE</scope>
</reference>
<dbReference type="PANTHER" id="PTHR42760">
    <property type="entry name" value="SHORT-CHAIN DEHYDROGENASES/REDUCTASES FAMILY MEMBER"/>
    <property type="match status" value="1"/>
</dbReference>
<reference evidence="2" key="1">
    <citation type="submission" date="2003-11" db="EMBL/GenBank/DDBJ databases">
        <authorList>
            <person name="Heidelberg J.F."/>
            <person name="Eisen J.A."/>
            <person name="Nelson W.C."/>
            <person name="DeLong E.F."/>
        </authorList>
    </citation>
    <scope>NUCLEOTIDE SEQUENCE</scope>
</reference>
<evidence type="ECO:0000256" key="1">
    <source>
        <dbReference type="ARBA" id="ARBA00006484"/>
    </source>
</evidence>
<sequence length="260" mass="27457">MTVKTDKPSQLRVLVTAGASGIGRVIAESFAQTGARLHICDIADAALGEAKKTHPTWGVSRCDVSQSDQVARLFEEVGNNLGGLDVLINNAGIAGPTGGVEEITADDWRRTVDINLNGQFYCANRAVPLLKQSPNASIICISSVAGRLGYAYRTPYAATKWAIIGLTKSLAIELGPSGIRVNALLPGIVAGPRIEKVISDRAQTMGVSYGDMEQEYIDKVSLRRMVTAQDVANQAVFLCSPGGVNISGQSISICGNVEVL</sequence>
<dbReference type="PROSITE" id="PS00061">
    <property type="entry name" value="ADH_SHORT"/>
    <property type="match status" value="1"/>
</dbReference>
<protein>
    <submittedName>
        <fullName evidence="2">Oxidoreductase, short chain dehydrogenase/reductase family</fullName>
    </submittedName>
</protein>
<dbReference type="CDD" id="cd05233">
    <property type="entry name" value="SDR_c"/>
    <property type="match status" value="1"/>
</dbReference>
<dbReference type="SUPFAM" id="SSF51735">
    <property type="entry name" value="NAD(P)-binding Rossmann-fold domains"/>
    <property type="match status" value="1"/>
</dbReference>
<comment type="similarity">
    <text evidence="1">Belongs to the short-chain dehydrogenases/reductases (SDR) family.</text>
</comment>
<organism evidence="2">
    <name type="scientific">uncultured marine bacterium 582</name>
    <dbReference type="NCBI Taxonomy" id="257402"/>
    <lineage>
        <taxon>Bacteria</taxon>
        <taxon>environmental samples</taxon>
    </lineage>
</organism>
<dbReference type="GO" id="GO:0016616">
    <property type="term" value="F:oxidoreductase activity, acting on the CH-OH group of donors, NAD or NADP as acceptor"/>
    <property type="evidence" value="ECO:0007669"/>
    <property type="project" value="TreeGrafter"/>
</dbReference>
<accession>Q6SEY2</accession>
<dbReference type="NCBIfam" id="NF009466">
    <property type="entry name" value="PRK12826.1-2"/>
    <property type="match status" value="1"/>
</dbReference>
<dbReference type="PRINTS" id="PR00080">
    <property type="entry name" value="SDRFAMILY"/>
</dbReference>
<name>Q6SEY2_9BACT</name>